<dbReference type="EMBL" id="MCFD01000002">
    <property type="protein sequence ID" value="ORX73187.1"/>
    <property type="molecule type" value="Genomic_DNA"/>
</dbReference>
<dbReference type="GO" id="GO:0042626">
    <property type="term" value="F:ATPase-coupled transmembrane transporter activity"/>
    <property type="evidence" value="ECO:0007669"/>
    <property type="project" value="TreeGrafter"/>
</dbReference>
<dbReference type="STRING" id="61395.A0A1Y1WI38"/>
<dbReference type="InterPro" id="IPR017871">
    <property type="entry name" value="ABC_transporter-like_CS"/>
</dbReference>
<dbReference type="SUPFAM" id="SSF52540">
    <property type="entry name" value="P-loop containing nucleoside triphosphate hydrolases"/>
    <property type="match status" value="1"/>
</dbReference>
<dbReference type="InterPro" id="IPR003593">
    <property type="entry name" value="AAA+_ATPase"/>
</dbReference>
<keyword evidence="5" id="KW-0067">ATP-binding</keyword>
<gene>
    <name evidence="9" type="ORF">DL89DRAFT_265323</name>
</gene>
<feature type="domain" description="ABC transporter" evidence="8">
    <location>
        <begin position="62"/>
        <end position="312"/>
    </location>
</feature>
<dbReference type="CDD" id="cd03244">
    <property type="entry name" value="ABCC_MRP_domain2"/>
    <property type="match status" value="1"/>
</dbReference>
<keyword evidence="6" id="KW-1133">Transmembrane helix</keyword>
<comment type="subcellular location">
    <subcellularLocation>
        <location evidence="1">Membrane</location>
        <topology evidence="1">Multi-pass membrane protein</topology>
    </subcellularLocation>
</comment>
<dbReference type="GO" id="GO:0005524">
    <property type="term" value="F:ATP binding"/>
    <property type="evidence" value="ECO:0007669"/>
    <property type="project" value="UniProtKB-KW"/>
</dbReference>
<evidence type="ECO:0000259" key="8">
    <source>
        <dbReference type="PROSITE" id="PS50893"/>
    </source>
</evidence>
<dbReference type="OrthoDB" id="6500128at2759"/>
<proteinExistence type="predicted"/>
<evidence type="ECO:0000313" key="9">
    <source>
        <dbReference type="EMBL" id="ORX73187.1"/>
    </source>
</evidence>
<accession>A0A1Y1WI38</accession>
<evidence type="ECO:0000256" key="5">
    <source>
        <dbReference type="ARBA" id="ARBA00022840"/>
    </source>
</evidence>
<evidence type="ECO:0000256" key="4">
    <source>
        <dbReference type="ARBA" id="ARBA00022741"/>
    </source>
</evidence>
<name>A0A1Y1WI38_9FUNG</name>
<dbReference type="GO" id="GO:0016020">
    <property type="term" value="C:membrane"/>
    <property type="evidence" value="ECO:0007669"/>
    <property type="project" value="UniProtKB-SubCell"/>
</dbReference>
<dbReference type="GO" id="GO:0016887">
    <property type="term" value="F:ATP hydrolysis activity"/>
    <property type="evidence" value="ECO:0007669"/>
    <property type="project" value="InterPro"/>
</dbReference>
<dbReference type="InterPro" id="IPR050173">
    <property type="entry name" value="ABC_transporter_C-like"/>
</dbReference>
<dbReference type="FunFam" id="3.40.50.300:FF:000565">
    <property type="entry name" value="ABC bile acid transporter"/>
    <property type="match status" value="1"/>
</dbReference>
<dbReference type="Gene3D" id="3.40.50.300">
    <property type="entry name" value="P-loop containing nucleotide triphosphate hydrolases"/>
    <property type="match status" value="1"/>
</dbReference>
<comment type="caution">
    <text evidence="9">The sequence shown here is derived from an EMBL/GenBank/DDBJ whole genome shotgun (WGS) entry which is preliminary data.</text>
</comment>
<dbReference type="PANTHER" id="PTHR24223">
    <property type="entry name" value="ATP-BINDING CASSETTE SUB-FAMILY C"/>
    <property type="match status" value="1"/>
</dbReference>
<keyword evidence="3" id="KW-0812">Transmembrane</keyword>
<reference evidence="9 10" key="1">
    <citation type="submission" date="2016-07" db="EMBL/GenBank/DDBJ databases">
        <title>Pervasive Adenine N6-methylation of Active Genes in Fungi.</title>
        <authorList>
            <consortium name="DOE Joint Genome Institute"/>
            <person name="Mondo S.J."/>
            <person name="Dannebaum R.O."/>
            <person name="Kuo R.C."/>
            <person name="Labutti K."/>
            <person name="Haridas S."/>
            <person name="Kuo A."/>
            <person name="Salamov A."/>
            <person name="Ahrendt S.R."/>
            <person name="Lipzen A."/>
            <person name="Sullivan W."/>
            <person name="Andreopoulos W.B."/>
            <person name="Clum A."/>
            <person name="Lindquist E."/>
            <person name="Daum C."/>
            <person name="Ramamoorthy G.K."/>
            <person name="Gryganskyi A."/>
            <person name="Culley D."/>
            <person name="Magnuson J.K."/>
            <person name="James T.Y."/>
            <person name="O'Malley M.A."/>
            <person name="Stajich J.E."/>
            <person name="Spatafora J.W."/>
            <person name="Visel A."/>
            <person name="Grigoriev I.V."/>
        </authorList>
    </citation>
    <scope>NUCLEOTIDE SEQUENCE [LARGE SCALE GENOMIC DNA]</scope>
    <source>
        <strain evidence="9 10">ATCC 12442</strain>
    </source>
</reference>
<dbReference type="InterPro" id="IPR027417">
    <property type="entry name" value="P-loop_NTPase"/>
</dbReference>
<evidence type="ECO:0000256" key="1">
    <source>
        <dbReference type="ARBA" id="ARBA00004141"/>
    </source>
</evidence>
<keyword evidence="9" id="KW-0378">Hydrolase</keyword>
<dbReference type="Proteomes" id="UP000193922">
    <property type="component" value="Unassembled WGS sequence"/>
</dbReference>
<protein>
    <submittedName>
        <fullName evidence="9">p-loop containing nucleoside triphosphate hydrolase protein</fullName>
    </submittedName>
</protein>
<dbReference type="RefSeq" id="XP_040746527.1">
    <property type="nucleotide sequence ID" value="XM_040886613.1"/>
</dbReference>
<dbReference type="SMART" id="SM00382">
    <property type="entry name" value="AAA"/>
    <property type="match status" value="1"/>
</dbReference>
<dbReference type="InterPro" id="IPR003439">
    <property type="entry name" value="ABC_transporter-like_ATP-bd"/>
</dbReference>
<dbReference type="GeneID" id="63803261"/>
<dbReference type="Pfam" id="PF00005">
    <property type="entry name" value="ABC_tran"/>
    <property type="match status" value="1"/>
</dbReference>
<evidence type="ECO:0000256" key="2">
    <source>
        <dbReference type="ARBA" id="ARBA00022448"/>
    </source>
</evidence>
<dbReference type="AlphaFoldDB" id="A0A1Y1WI38"/>
<dbReference type="PROSITE" id="PS00211">
    <property type="entry name" value="ABC_TRANSPORTER_1"/>
    <property type="match status" value="1"/>
</dbReference>
<keyword evidence="2" id="KW-0813">Transport</keyword>
<keyword evidence="7" id="KW-0472">Membrane</keyword>
<sequence length="319" mass="35931">MTMRLSEIMLTGIKKVSNAGHNLKQELPLLSKYFVYTGLPREAPTTIEESQSLRNWPTDGAVEFRNYSMRYRENLDTVLNDISFSVGCKEKVGIVGRTGAGKSSLTYALLRLIEPAGGSIFIDGVDISTVGLQELRSKISIIPQDPALFVGTIRENLDPLEEFTDDQVWEAVCKAHIEDLVKKPTQTWDIDDDKSGPWVEGTGLDKWVEDDGKNLSVGQRQLVSLCRALLWKRKILVLDEATANVDTKTDQIMQHAILEEFKDRTILTIAHRLRTVMDSDRILVMDQGRVAEFDTPSNLLAQDSLFKDLVESMELNERC</sequence>
<evidence type="ECO:0000256" key="3">
    <source>
        <dbReference type="ARBA" id="ARBA00022692"/>
    </source>
</evidence>
<organism evidence="9 10">
    <name type="scientific">Linderina pennispora</name>
    <dbReference type="NCBI Taxonomy" id="61395"/>
    <lineage>
        <taxon>Eukaryota</taxon>
        <taxon>Fungi</taxon>
        <taxon>Fungi incertae sedis</taxon>
        <taxon>Zoopagomycota</taxon>
        <taxon>Kickxellomycotina</taxon>
        <taxon>Kickxellomycetes</taxon>
        <taxon>Kickxellales</taxon>
        <taxon>Kickxellaceae</taxon>
        <taxon>Linderina</taxon>
    </lineage>
</organism>
<evidence type="ECO:0000313" key="10">
    <source>
        <dbReference type="Proteomes" id="UP000193922"/>
    </source>
</evidence>
<keyword evidence="4" id="KW-0547">Nucleotide-binding</keyword>
<keyword evidence="10" id="KW-1185">Reference proteome</keyword>
<dbReference type="PROSITE" id="PS50893">
    <property type="entry name" value="ABC_TRANSPORTER_2"/>
    <property type="match status" value="1"/>
</dbReference>
<evidence type="ECO:0000256" key="7">
    <source>
        <dbReference type="ARBA" id="ARBA00023136"/>
    </source>
</evidence>
<evidence type="ECO:0000256" key="6">
    <source>
        <dbReference type="ARBA" id="ARBA00022989"/>
    </source>
</evidence>